<dbReference type="InterPro" id="IPR003737">
    <property type="entry name" value="GlcNAc_PI_deacetylase-related"/>
</dbReference>
<dbReference type="PANTHER" id="PTHR12993:SF29">
    <property type="entry name" value="BLR3841 PROTEIN"/>
    <property type="match status" value="1"/>
</dbReference>
<dbReference type="EMBL" id="CP120682">
    <property type="protein sequence ID" value="WKN35447.1"/>
    <property type="molecule type" value="Genomic_DNA"/>
</dbReference>
<evidence type="ECO:0000313" key="1">
    <source>
        <dbReference type="EMBL" id="WKN35447.1"/>
    </source>
</evidence>
<reference evidence="1" key="1">
    <citation type="journal article" date="2023" name="Comput. Struct. Biotechnol. J.">
        <title>Discovery of a novel marine Bacteroidetes with a rich repertoire of carbohydrate-active enzymes.</title>
        <authorList>
            <person name="Chen B."/>
            <person name="Liu G."/>
            <person name="Chen Q."/>
            <person name="Wang H."/>
            <person name="Liu L."/>
            <person name="Tang K."/>
        </authorList>
    </citation>
    <scope>NUCLEOTIDE SEQUENCE</scope>
    <source>
        <strain evidence="1">TK19036</strain>
    </source>
</reference>
<dbReference type="Gene3D" id="3.40.50.10320">
    <property type="entry name" value="LmbE-like"/>
    <property type="match status" value="1"/>
</dbReference>
<proteinExistence type="predicted"/>
<dbReference type="AlphaFoldDB" id="A0AA49GJN1"/>
<dbReference type="GO" id="GO:0016811">
    <property type="term" value="F:hydrolase activity, acting on carbon-nitrogen (but not peptide) bonds, in linear amides"/>
    <property type="evidence" value="ECO:0007669"/>
    <property type="project" value="TreeGrafter"/>
</dbReference>
<dbReference type="SUPFAM" id="SSF102588">
    <property type="entry name" value="LmbE-like"/>
    <property type="match status" value="1"/>
</dbReference>
<dbReference type="InterPro" id="IPR024078">
    <property type="entry name" value="LmbE-like_dom_sf"/>
</dbReference>
<accession>A0AA49GJN1</accession>
<protein>
    <submittedName>
        <fullName evidence="1">PIG-L family deacetylase</fullName>
    </submittedName>
</protein>
<reference evidence="1" key="2">
    <citation type="journal article" date="2024" name="Antonie Van Leeuwenhoek">
        <title>Roseihalotalea indica gen. nov., sp. nov., a halophilic Bacteroidetes from mesopelagic Southwest Indian Ocean with higher carbohydrate metabolic potential.</title>
        <authorList>
            <person name="Chen B."/>
            <person name="Zhang M."/>
            <person name="Lin D."/>
            <person name="Ye J."/>
            <person name="Tang K."/>
        </authorList>
    </citation>
    <scope>NUCLEOTIDE SEQUENCE</scope>
    <source>
        <strain evidence="1">TK19036</strain>
    </source>
</reference>
<dbReference type="PANTHER" id="PTHR12993">
    <property type="entry name" value="N-ACETYLGLUCOSAMINYL-PHOSPHATIDYLINOSITOL DE-N-ACETYLASE-RELATED"/>
    <property type="match status" value="1"/>
</dbReference>
<gene>
    <name evidence="1" type="ORF">K4G66_24030</name>
</gene>
<name>A0AA49GJN1_9BACT</name>
<organism evidence="1">
    <name type="scientific">Roseihalotalea indica</name>
    <dbReference type="NCBI Taxonomy" id="2867963"/>
    <lineage>
        <taxon>Bacteria</taxon>
        <taxon>Pseudomonadati</taxon>
        <taxon>Bacteroidota</taxon>
        <taxon>Cytophagia</taxon>
        <taxon>Cytophagales</taxon>
        <taxon>Catalimonadaceae</taxon>
        <taxon>Roseihalotalea</taxon>
    </lineage>
</organism>
<dbReference type="Pfam" id="PF02585">
    <property type="entry name" value="PIG-L"/>
    <property type="match status" value="1"/>
</dbReference>
<sequence length="250" mass="28309">MLSGQVSPDALFAQAPLRPIDTVGQWGTTLIIAPHPDDESLGCGGAIAALRKRNIPVYVLFISDGTMSHPNSKKYPAKIRRALREKEALDALSELGVDEAHATFLRLPDTKVPDHKSSSFVEGVAKVYRLVQQIEPQTVLVPWRRDPHCDHRASWELTKEAVARWDQPLRWLEYPIWVWELAEADDIPRPEDGALWRLSIQDVLHRKQKAIAAHVSQTTRLIDDDPEGFILTPEVLAHFNLPYEIYLEHA</sequence>